<evidence type="ECO:0000313" key="2">
    <source>
        <dbReference type="EMBL" id="KAJ5614922.1"/>
    </source>
</evidence>
<reference evidence="2" key="1">
    <citation type="journal article" date="2023" name="IMA Fungus">
        <title>Comparative genomic study of the Penicillium genus elucidates a diverse pangenome and 15 lateral gene transfer events.</title>
        <authorList>
            <person name="Petersen C."/>
            <person name="Sorensen T."/>
            <person name="Nielsen M.R."/>
            <person name="Sondergaard T.E."/>
            <person name="Sorensen J.L."/>
            <person name="Fitzpatrick D.A."/>
            <person name="Frisvad J.C."/>
            <person name="Nielsen K.L."/>
        </authorList>
    </citation>
    <scope>NUCLEOTIDE SEQUENCE</scope>
    <source>
        <strain evidence="2">IBT 12815</strain>
    </source>
</reference>
<dbReference type="RefSeq" id="XP_056756089.1">
    <property type="nucleotide sequence ID" value="XM_056891094.1"/>
</dbReference>
<feature type="compositionally biased region" description="Basic and acidic residues" evidence="1">
    <location>
        <begin position="52"/>
        <end position="63"/>
    </location>
</feature>
<sequence>MDFWLEPFTYWHSLDRIKSFGRCEARLRSARAQVGKINPSPAPTHAPMCNFKTEEKADARAQH</sequence>
<gene>
    <name evidence="2" type="ORF">N7537_000036</name>
</gene>
<comment type="caution">
    <text evidence="2">The sequence shown here is derived from an EMBL/GenBank/DDBJ whole genome shotgun (WGS) entry which is preliminary data.</text>
</comment>
<proteinExistence type="predicted"/>
<dbReference type="EMBL" id="JAQJAE010000001">
    <property type="protein sequence ID" value="KAJ5614922.1"/>
    <property type="molecule type" value="Genomic_DNA"/>
</dbReference>
<evidence type="ECO:0000313" key="3">
    <source>
        <dbReference type="Proteomes" id="UP001213799"/>
    </source>
</evidence>
<evidence type="ECO:0000256" key="1">
    <source>
        <dbReference type="SAM" id="MobiDB-lite"/>
    </source>
</evidence>
<dbReference type="Proteomes" id="UP001213799">
    <property type="component" value="Unassembled WGS sequence"/>
</dbReference>
<name>A0AAD6EE28_9EURO</name>
<reference evidence="2" key="2">
    <citation type="submission" date="2023-01" db="EMBL/GenBank/DDBJ databases">
        <authorList>
            <person name="Petersen C."/>
        </authorList>
    </citation>
    <scope>NUCLEOTIDE SEQUENCE</scope>
    <source>
        <strain evidence="2">IBT 12815</strain>
    </source>
</reference>
<accession>A0AAD6EE28</accession>
<feature type="region of interest" description="Disordered" evidence="1">
    <location>
        <begin position="34"/>
        <end position="63"/>
    </location>
</feature>
<dbReference type="GeneID" id="81581336"/>
<protein>
    <submittedName>
        <fullName evidence="2">Uncharacterized protein</fullName>
    </submittedName>
</protein>
<keyword evidence="3" id="KW-1185">Reference proteome</keyword>
<dbReference type="AlphaFoldDB" id="A0AAD6EE28"/>
<organism evidence="2 3">
    <name type="scientific">Penicillium hordei</name>
    <dbReference type="NCBI Taxonomy" id="40994"/>
    <lineage>
        <taxon>Eukaryota</taxon>
        <taxon>Fungi</taxon>
        <taxon>Dikarya</taxon>
        <taxon>Ascomycota</taxon>
        <taxon>Pezizomycotina</taxon>
        <taxon>Eurotiomycetes</taxon>
        <taxon>Eurotiomycetidae</taxon>
        <taxon>Eurotiales</taxon>
        <taxon>Aspergillaceae</taxon>
        <taxon>Penicillium</taxon>
    </lineage>
</organism>